<evidence type="ECO:0000313" key="2">
    <source>
        <dbReference type="Proteomes" id="UP001165960"/>
    </source>
</evidence>
<dbReference type="Proteomes" id="UP001165960">
    <property type="component" value="Unassembled WGS sequence"/>
</dbReference>
<dbReference type="EMBL" id="QTSX02002921">
    <property type="protein sequence ID" value="KAJ9073252.1"/>
    <property type="molecule type" value="Genomic_DNA"/>
</dbReference>
<reference evidence="1" key="1">
    <citation type="submission" date="2022-04" db="EMBL/GenBank/DDBJ databases">
        <title>Genome of the entomopathogenic fungus Entomophthora muscae.</title>
        <authorList>
            <person name="Elya C."/>
            <person name="Lovett B.R."/>
            <person name="Lee E."/>
            <person name="Macias A.M."/>
            <person name="Hajek A.E."/>
            <person name="De Bivort B.L."/>
            <person name="Kasson M.T."/>
            <person name="De Fine Licht H.H."/>
            <person name="Stajich J.E."/>
        </authorList>
    </citation>
    <scope>NUCLEOTIDE SEQUENCE</scope>
    <source>
        <strain evidence="1">Berkeley</strain>
    </source>
</reference>
<gene>
    <name evidence="1" type="ORF">DSO57_1018567</name>
</gene>
<sequence>MIPLIFVALFATTLASPVATGRLTAAEQAAFDAHIDEMVANGAEDFALITKQSDDEPIIESVGIHPNYDGTHLFRLWTFPPK</sequence>
<organism evidence="1 2">
    <name type="scientific">Entomophthora muscae</name>
    <dbReference type="NCBI Taxonomy" id="34485"/>
    <lineage>
        <taxon>Eukaryota</taxon>
        <taxon>Fungi</taxon>
        <taxon>Fungi incertae sedis</taxon>
        <taxon>Zoopagomycota</taxon>
        <taxon>Entomophthoromycotina</taxon>
        <taxon>Entomophthoromycetes</taxon>
        <taxon>Entomophthorales</taxon>
        <taxon>Entomophthoraceae</taxon>
        <taxon>Entomophthora</taxon>
    </lineage>
</organism>
<protein>
    <submittedName>
        <fullName evidence="1">Uncharacterized protein</fullName>
    </submittedName>
</protein>
<accession>A0ACC2TF76</accession>
<keyword evidence="2" id="KW-1185">Reference proteome</keyword>
<name>A0ACC2TF76_9FUNG</name>
<comment type="caution">
    <text evidence="1">The sequence shown here is derived from an EMBL/GenBank/DDBJ whole genome shotgun (WGS) entry which is preliminary data.</text>
</comment>
<evidence type="ECO:0000313" key="1">
    <source>
        <dbReference type="EMBL" id="KAJ9073252.1"/>
    </source>
</evidence>
<proteinExistence type="predicted"/>